<keyword evidence="3" id="KW-1133">Transmembrane helix</keyword>
<dbReference type="AlphaFoldDB" id="A0A429X0P2"/>
<evidence type="ECO:0000313" key="5">
    <source>
        <dbReference type="Proteomes" id="UP000287296"/>
    </source>
</evidence>
<dbReference type="SUPFAM" id="SSF63817">
    <property type="entry name" value="Sortase"/>
    <property type="match status" value="1"/>
</dbReference>
<feature type="active site" description="Proton donor/acceptor" evidence="2">
    <location>
        <position position="116"/>
    </location>
</feature>
<dbReference type="EMBL" id="QYTW02000045">
    <property type="protein sequence ID" value="RST57041.1"/>
    <property type="molecule type" value="Genomic_DNA"/>
</dbReference>
<keyword evidence="1" id="KW-0378">Hydrolase</keyword>
<dbReference type="Pfam" id="PF04203">
    <property type="entry name" value="Sortase"/>
    <property type="match status" value="1"/>
</dbReference>
<evidence type="ECO:0000256" key="2">
    <source>
        <dbReference type="PIRSR" id="PIRSR605754-1"/>
    </source>
</evidence>
<feature type="active site" description="Acyl-thioester intermediate" evidence="2">
    <location>
        <position position="178"/>
    </location>
</feature>
<reference evidence="4 5" key="1">
    <citation type="submission" date="2018-12" db="EMBL/GenBank/DDBJ databases">
        <authorList>
            <person name="Sun L."/>
            <person name="Chen Z."/>
        </authorList>
    </citation>
    <scope>NUCLEOTIDE SEQUENCE [LARGE SCALE GENOMIC DNA]</scope>
    <source>
        <strain evidence="4 5">LMG 29736</strain>
    </source>
</reference>
<evidence type="ECO:0000256" key="1">
    <source>
        <dbReference type="ARBA" id="ARBA00022801"/>
    </source>
</evidence>
<sequence length="198" mass="22364">MEGEASVKNIKSFLGLIFLFAGLILISIPLYHDWQQAQELRALEEALSLLSEGSSDSNHSSFTEERLKTVLELEIPSIDLKQKVLNETTEENLNIALTQLKKDQTPGKGNFAIAGHRGYRGDRHFRNLPNVQYGEKVYLHSKDETYVYKVTASKIIQPTEVEVIDDKKDKNEITMITCTIDGSERIAVKGELIETIKK</sequence>
<dbReference type="CDD" id="cd06166">
    <property type="entry name" value="Sortase_D_2"/>
    <property type="match status" value="1"/>
</dbReference>
<organism evidence="4 5">
    <name type="scientific">Siminovitchia terrae</name>
    <name type="common">Bacillus terrae</name>
    <dbReference type="NCBI Taxonomy" id="1914933"/>
    <lineage>
        <taxon>Bacteria</taxon>
        <taxon>Bacillati</taxon>
        <taxon>Bacillota</taxon>
        <taxon>Bacilli</taxon>
        <taxon>Bacillales</taxon>
        <taxon>Bacillaceae</taxon>
        <taxon>Siminovitchia</taxon>
    </lineage>
</organism>
<dbReference type="OrthoDB" id="1648028at2"/>
<keyword evidence="3" id="KW-0812">Transmembrane</keyword>
<dbReference type="Gene3D" id="2.40.260.10">
    <property type="entry name" value="Sortase"/>
    <property type="match status" value="1"/>
</dbReference>
<name>A0A429X0P2_SIMTE</name>
<feature type="transmembrane region" description="Helical" evidence="3">
    <location>
        <begin position="12"/>
        <end position="31"/>
    </location>
</feature>
<dbReference type="InterPro" id="IPR005754">
    <property type="entry name" value="Sortase"/>
</dbReference>
<evidence type="ECO:0000313" key="4">
    <source>
        <dbReference type="EMBL" id="RST57041.1"/>
    </source>
</evidence>
<keyword evidence="3" id="KW-0472">Membrane</keyword>
<accession>A0A429X0P2</accession>
<gene>
    <name evidence="4" type="ORF">D5F11_024830</name>
</gene>
<dbReference type="InterPro" id="IPR023365">
    <property type="entry name" value="Sortase_dom-sf"/>
</dbReference>
<evidence type="ECO:0000256" key="3">
    <source>
        <dbReference type="SAM" id="Phobius"/>
    </source>
</evidence>
<protein>
    <submittedName>
        <fullName evidence="4">Sortase</fullName>
    </submittedName>
</protein>
<dbReference type="NCBIfam" id="TIGR01076">
    <property type="entry name" value="sortase_fam"/>
    <property type="match status" value="1"/>
</dbReference>
<proteinExistence type="predicted"/>
<dbReference type="InterPro" id="IPR042000">
    <property type="entry name" value="Sortase_D_2"/>
</dbReference>
<comment type="caution">
    <text evidence="4">The sequence shown here is derived from an EMBL/GenBank/DDBJ whole genome shotgun (WGS) entry which is preliminary data.</text>
</comment>
<dbReference type="GO" id="GO:0016787">
    <property type="term" value="F:hydrolase activity"/>
    <property type="evidence" value="ECO:0007669"/>
    <property type="project" value="UniProtKB-KW"/>
</dbReference>
<dbReference type="Proteomes" id="UP000287296">
    <property type="component" value="Unassembled WGS sequence"/>
</dbReference>